<evidence type="ECO:0000313" key="2">
    <source>
        <dbReference type="Proteomes" id="UP000230069"/>
    </source>
</evidence>
<evidence type="ECO:0000313" key="1">
    <source>
        <dbReference type="EMBL" id="PIA61486.1"/>
    </source>
</evidence>
<accession>A0A2G5F0I0</accession>
<reference evidence="1 2" key="1">
    <citation type="submission" date="2017-09" db="EMBL/GenBank/DDBJ databases">
        <title>WGS assembly of Aquilegia coerulea Goldsmith.</title>
        <authorList>
            <person name="Hodges S."/>
            <person name="Kramer E."/>
            <person name="Nordborg M."/>
            <person name="Tomkins J."/>
            <person name="Borevitz J."/>
            <person name="Derieg N."/>
            <person name="Yan J."/>
            <person name="Mihaltcheva S."/>
            <person name="Hayes R.D."/>
            <person name="Rokhsar D."/>
        </authorList>
    </citation>
    <scope>NUCLEOTIDE SEQUENCE [LARGE SCALE GENOMIC DNA]</scope>
    <source>
        <strain evidence="2">cv. Goldsmith</strain>
    </source>
</reference>
<gene>
    <name evidence="1" type="ORF">AQUCO_00300767v1</name>
</gene>
<protein>
    <submittedName>
        <fullName evidence="1">Uncharacterized protein</fullName>
    </submittedName>
</protein>
<organism evidence="1 2">
    <name type="scientific">Aquilegia coerulea</name>
    <name type="common">Rocky mountain columbine</name>
    <dbReference type="NCBI Taxonomy" id="218851"/>
    <lineage>
        <taxon>Eukaryota</taxon>
        <taxon>Viridiplantae</taxon>
        <taxon>Streptophyta</taxon>
        <taxon>Embryophyta</taxon>
        <taxon>Tracheophyta</taxon>
        <taxon>Spermatophyta</taxon>
        <taxon>Magnoliopsida</taxon>
        <taxon>Ranunculales</taxon>
        <taxon>Ranunculaceae</taxon>
        <taxon>Thalictroideae</taxon>
        <taxon>Aquilegia</taxon>
    </lineage>
</organism>
<sequence length="91" mass="10467">MWGGEGTCNDRFKQLYRMARKVIDLLVQLEGSIISDEVIWKLKNPPKVNIVEFCPKGWSWSSSWGLLPVAIWWSPQMLREEVKGTLICGTD</sequence>
<dbReference type="AlphaFoldDB" id="A0A2G5F0I0"/>
<proteinExistence type="predicted"/>
<name>A0A2G5F0I0_AQUCA</name>
<dbReference type="Proteomes" id="UP000230069">
    <property type="component" value="Unassembled WGS sequence"/>
</dbReference>
<keyword evidence="2" id="KW-1185">Reference proteome</keyword>
<dbReference type="EMBL" id="KZ305020">
    <property type="protein sequence ID" value="PIA61486.1"/>
    <property type="molecule type" value="Genomic_DNA"/>
</dbReference>
<dbReference type="InParanoid" id="A0A2G5F0I0"/>